<organism evidence="3 4">
    <name type="scientific">Staphylococcus phage 6ec</name>
    <dbReference type="NCBI Taxonomy" id="1500386"/>
    <lineage>
        <taxon>Viruses</taxon>
        <taxon>Duplodnaviria</taxon>
        <taxon>Heunggongvirae</taxon>
        <taxon>Uroviricota</taxon>
        <taxon>Caudoviricetes</taxon>
        <taxon>Sextaecvirus</taxon>
        <taxon>Sextaecvirus sextaec</taxon>
    </lineage>
</organism>
<dbReference type="InterPro" id="IPR048793">
    <property type="entry name" value="CapR_dom"/>
</dbReference>
<dbReference type="InterPro" id="IPR003615">
    <property type="entry name" value="HNH_nuc"/>
</dbReference>
<reference evidence="3 4" key="1">
    <citation type="journal article" date="2014" name="Genome Announc.">
        <title>Complete Genome Sequence of a Staphylococcus epidermidis Bacteriophage Isolated from the Anterior Nares of Humans.</title>
        <authorList>
            <person name="Aswani V.H."/>
            <person name="Tremblay D.M."/>
            <person name="Moineau S."/>
            <person name="Shukla S.K."/>
        </authorList>
    </citation>
    <scope>NUCLEOTIDE SEQUENCE [LARGE SCALE GENOMIC DNA]</scope>
</reference>
<evidence type="ECO:0000313" key="3">
    <source>
        <dbReference type="EMBL" id="AIA64062.1"/>
    </source>
</evidence>
<dbReference type="RefSeq" id="YP_009042541.1">
    <property type="nucleotide sequence ID" value="NC_024355.1"/>
</dbReference>
<dbReference type="Pfam" id="PF21817">
    <property type="entry name" value="CapR"/>
    <property type="match status" value="1"/>
</dbReference>
<evidence type="ECO:0000313" key="4">
    <source>
        <dbReference type="Proteomes" id="UP000026999"/>
    </source>
</evidence>
<keyword evidence="3" id="KW-0540">Nuclease</keyword>
<protein>
    <submittedName>
        <fullName evidence="3">HNH endonuclease domain protein</fullName>
    </submittedName>
</protein>
<dbReference type="Proteomes" id="UP000026999">
    <property type="component" value="Segment"/>
</dbReference>
<keyword evidence="4" id="KW-1185">Reference proteome</keyword>
<evidence type="ECO:0000259" key="1">
    <source>
        <dbReference type="Pfam" id="PF01844"/>
    </source>
</evidence>
<dbReference type="InterPro" id="IPR002711">
    <property type="entry name" value="HNH"/>
</dbReference>
<dbReference type="Pfam" id="PF01844">
    <property type="entry name" value="HNH"/>
    <property type="match status" value="1"/>
</dbReference>
<dbReference type="GO" id="GO:0004519">
    <property type="term" value="F:endonuclease activity"/>
    <property type="evidence" value="ECO:0007669"/>
    <property type="project" value="UniProtKB-KW"/>
</dbReference>
<sequence>MTIYTFYVILIIGGVNMKKTNEQFLNEVYNLVKNDYTFKEKYKNAKTKILVQHNVCGYNYYVSPTNFLSGTRCPACAKNFKDNSLFLKEVEKLVGNEYEVLDTYISKRHEISFKHNTCGTVFKKIPETFLIGRRCPKCGLERRSKENHYKYNPNLTQEDRAKRDMFKGKIKKWRNKVFARDNYKCRKCSKKGKLNAHHIMSWDKNINERFDVDNGVTLCEECHKSFHSIYGYGDNNKIQFLNFLNCQ</sequence>
<dbReference type="GeneID" id="19685778"/>
<name>A0A060AKF4_9CAUD</name>
<keyword evidence="3" id="KW-0255">Endonuclease</keyword>
<accession>A0A060AKF4</accession>
<dbReference type="GO" id="GO:0008270">
    <property type="term" value="F:zinc ion binding"/>
    <property type="evidence" value="ECO:0007669"/>
    <property type="project" value="InterPro"/>
</dbReference>
<gene>
    <name evidence="3" type="ORF">PHAGE6E_36</name>
</gene>
<proteinExistence type="predicted"/>
<dbReference type="OrthoDB" id="24132at10239"/>
<feature type="domain" description="CapR homology" evidence="2">
    <location>
        <begin position="33"/>
        <end position="77"/>
    </location>
</feature>
<dbReference type="KEGG" id="vg:19685778"/>
<dbReference type="EMBL" id="KJ804259">
    <property type="protein sequence ID" value="AIA64062.1"/>
    <property type="molecule type" value="Genomic_DNA"/>
</dbReference>
<evidence type="ECO:0000259" key="2">
    <source>
        <dbReference type="Pfam" id="PF21817"/>
    </source>
</evidence>
<dbReference type="CDD" id="cd00085">
    <property type="entry name" value="HNHc"/>
    <property type="match status" value="1"/>
</dbReference>
<dbReference type="Gene3D" id="1.10.30.50">
    <property type="match status" value="1"/>
</dbReference>
<dbReference type="GO" id="GO:0003676">
    <property type="term" value="F:nucleic acid binding"/>
    <property type="evidence" value="ECO:0007669"/>
    <property type="project" value="InterPro"/>
</dbReference>
<keyword evidence="3" id="KW-0378">Hydrolase</keyword>
<feature type="domain" description="HNH" evidence="1">
    <location>
        <begin position="185"/>
        <end position="227"/>
    </location>
</feature>